<organism evidence="2 3">
    <name type="scientific">Camellia sinensis var. sinensis</name>
    <name type="common">China tea</name>
    <dbReference type="NCBI Taxonomy" id="542762"/>
    <lineage>
        <taxon>Eukaryota</taxon>
        <taxon>Viridiplantae</taxon>
        <taxon>Streptophyta</taxon>
        <taxon>Embryophyta</taxon>
        <taxon>Tracheophyta</taxon>
        <taxon>Spermatophyta</taxon>
        <taxon>Magnoliopsida</taxon>
        <taxon>eudicotyledons</taxon>
        <taxon>Gunneridae</taxon>
        <taxon>Pentapetalae</taxon>
        <taxon>asterids</taxon>
        <taxon>Ericales</taxon>
        <taxon>Theaceae</taxon>
        <taxon>Camellia</taxon>
    </lineage>
</organism>
<sequence>MDEDSMGTMSVKEAVGQSNDHQVVKQKATAAKHQSFGHCFSFVEASAVPGITSLRRLDSKKLKLGIKKWAKTVATYARQEMKEIKWNKMQNCVEKGLVISSSLFTARVINEPLQKFRPAKLRSSHPSIAQAVNQLSQVSRRSA</sequence>
<dbReference type="EMBL" id="SDRB02009248">
    <property type="protein sequence ID" value="THG08571.1"/>
    <property type="molecule type" value="Genomic_DNA"/>
</dbReference>
<evidence type="ECO:0000313" key="3">
    <source>
        <dbReference type="Proteomes" id="UP000306102"/>
    </source>
</evidence>
<gene>
    <name evidence="2" type="ORF">TEA_024455</name>
</gene>
<name>A0A4S4DYP2_CAMSN</name>
<keyword evidence="3" id="KW-1185">Reference proteome</keyword>
<evidence type="ECO:0000313" key="2">
    <source>
        <dbReference type="EMBL" id="THG08571.1"/>
    </source>
</evidence>
<dbReference type="AlphaFoldDB" id="A0A4S4DYP2"/>
<feature type="region of interest" description="Disordered" evidence="1">
    <location>
        <begin position="1"/>
        <end position="23"/>
    </location>
</feature>
<dbReference type="Proteomes" id="UP000306102">
    <property type="component" value="Unassembled WGS sequence"/>
</dbReference>
<dbReference type="PANTHER" id="PTHR36484:SF2">
    <property type="entry name" value="OS01G0558700 PROTEIN"/>
    <property type="match status" value="1"/>
</dbReference>
<comment type="caution">
    <text evidence="2">The sequence shown here is derived from an EMBL/GenBank/DDBJ whole genome shotgun (WGS) entry which is preliminary data.</text>
</comment>
<accession>A0A4S4DYP2</accession>
<reference evidence="2 3" key="1">
    <citation type="journal article" date="2018" name="Proc. Natl. Acad. Sci. U.S.A.">
        <title>Draft genome sequence of Camellia sinensis var. sinensis provides insights into the evolution of the tea genome and tea quality.</title>
        <authorList>
            <person name="Wei C."/>
            <person name="Yang H."/>
            <person name="Wang S."/>
            <person name="Zhao J."/>
            <person name="Liu C."/>
            <person name="Gao L."/>
            <person name="Xia E."/>
            <person name="Lu Y."/>
            <person name="Tai Y."/>
            <person name="She G."/>
            <person name="Sun J."/>
            <person name="Cao H."/>
            <person name="Tong W."/>
            <person name="Gao Q."/>
            <person name="Li Y."/>
            <person name="Deng W."/>
            <person name="Jiang X."/>
            <person name="Wang W."/>
            <person name="Chen Q."/>
            <person name="Zhang S."/>
            <person name="Li H."/>
            <person name="Wu J."/>
            <person name="Wang P."/>
            <person name="Li P."/>
            <person name="Shi C."/>
            <person name="Zheng F."/>
            <person name="Jian J."/>
            <person name="Huang B."/>
            <person name="Shan D."/>
            <person name="Shi M."/>
            <person name="Fang C."/>
            <person name="Yue Y."/>
            <person name="Li F."/>
            <person name="Li D."/>
            <person name="Wei S."/>
            <person name="Han B."/>
            <person name="Jiang C."/>
            <person name="Yin Y."/>
            <person name="Xia T."/>
            <person name="Zhang Z."/>
            <person name="Bennetzen J.L."/>
            <person name="Zhao S."/>
            <person name="Wan X."/>
        </authorList>
    </citation>
    <scope>NUCLEOTIDE SEQUENCE [LARGE SCALE GENOMIC DNA]</scope>
    <source>
        <strain evidence="3">cv. Shuchazao</strain>
        <tissue evidence="2">Leaf</tissue>
    </source>
</reference>
<dbReference type="PANTHER" id="PTHR36484">
    <property type="entry name" value="OS01G0558700 PROTEIN"/>
    <property type="match status" value="1"/>
</dbReference>
<evidence type="ECO:0000256" key="1">
    <source>
        <dbReference type="SAM" id="MobiDB-lite"/>
    </source>
</evidence>
<protein>
    <submittedName>
        <fullName evidence="2">Uncharacterized protein</fullName>
    </submittedName>
</protein>
<proteinExistence type="predicted"/>